<dbReference type="GO" id="GO:0008757">
    <property type="term" value="F:S-adenosylmethionine-dependent methyltransferase activity"/>
    <property type="evidence" value="ECO:0007669"/>
    <property type="project" value="InterPro"/>
</dbReference>
<dbReference type="SUPFAM" id="SSF53335">
    <property type="entry name" value="S-adenosyl-L-methionine-dependent methyltransferases"/>
    <property type="match status" value="1"/>
</dbReference>
<feature type="domain" description="Methyltransferase type 11" evidence="1">
    <location>
        <begin position="52"/>
        <end position="136"/>
    </location>
</feature>
<protein>
    <recommendedName>
        <fullName evidence="1">Methyltransferase type 11 domain-containing protein</fullName>
    </recommendedName>
</protein>
<dbReference type="CDD" id="cd02440">
    <property type="entry name" value="AdoMet_MTases"/>
    <property type="match status" value="1"/>
</dbReference>
<dbReference type="InterPro" id="IPR029063">
    <property type="entry name" value="SAM-dependent_MTases_sf"/>
</dbReference>
<reference evidence="2" key="1">
    <citation type="journal article" date="2014" name="Front. Microbiol.">
        <title>High frequency of phylogenetically diverse reductive dehalogenase-homologous genes in deep subseafloor sedimentary metagenomes.</title>
        <authorList>
            <person name="Kawai M."/>
            <person name="Futagami T."/>
            <person name="Toyoda A."/>
            <person name="Takaki Y."/>
            <person name="Nishi S."/>
            <person name="Hori S."/>
            <person name="Arai W."/>
            <person name="Tsubouchi T."/>
            <person name="Morono Y."/>
            <person name="Uchiyama I."/>
            <person name="Ito T."/>
            <person name="Fujiyama A."/>
            <person name="Inagaki F."/>
            <person name="Takami H."/>
        </authorList>
    </citation>
    <scope>NUCLEOTIDE SEQUENCE</scope>
    <source>
        <strain evidence="2">Expedition CK06-06</strain>
    </source>
</reference>
<evidence type="ECO:0000313" key="2">
    <source>
        <dbReference type="EMBL" id="GAJ05575.1"/>
    </source>
</evidence>
<organism evidence="2">
    <name type="scientific">marine sediment metagenome</name>
    <dbReference type="NCBI Taxonomy" id="412755"/>
    <lineage>
        <taxon>unclassified sequences</taxon>
        <taxon>metagenomes</taxon>
        <taxon>ecological metagenomes</taxon>
    </lineage>
</organism>
<sequence length="214" mass="24678">MECCQCEGIEIKFDQKYVAKKLKQYREEGPKKTTRILIDALKDALDHEMTLLDIGSGLGEIQHELLHAGVTESINCEASSGYIDACKDEAERQGHARRITHFKGNFVDLAESIPSADIVTLDRVICCYHDMPELVNKSLSKTRKLYGIVIPIDKWWVKIGISIYYNLRFLIQRNPFRIFVHPPEDVETLITNHGFRNIFHQIKGTWQISVYEKI</sequence>
<name>X1VFE5_9ZZZZ</name>
<gene>
    <name evidence="2" type="ORF">S12H4_53871</name>
</gene>
<dbReference type="EMBL" id="BARW01034361">
    <property type="protein sequence ID" value="GAJ05575.1"/>
    <property type="molecule type" value="Genomic_DNA"/>
</dbReference>
<dbReference type="AlphaFoldDB" id="X1VFE5"/>
<accession>X1VFE5</accession>
<dbReference type="Pfam" id="PF08241">
    <property type="entry name" value="Methyltransf_11"/>
    <property type="match status" value="1"/>
</dbReference>
<evidence type="ECO:0000259" key="1">
    <source>
        <dbReference type="Pfam" id="PF08241"/>
    </source>
</evidence>
<proteinExistence type="predicted"/>
<dbReference type="InterPro" id="IPR013216">
    <property type="entry name" value="Methyltransf_11"/>
</dbReference>
<comment type="caution">
    <text evidence="2">The sequence shown here is derived from an EMBL/GenBank/DDBJ whole genome shotgun (WGS) entry which is preliminary data.</text>
</comment>
<dbReference type="Gene3D" id="3.40.50.150">
    <property type="entry name" value="Vaccinia Virus protein VP39"/>
    <property type="match status" value="1"/>
</dbReference>